<proteinExistence type="predicted"/>
<evidence type="ECO:0000313" key="3">
    <source>
        <dbReference type="EMBL" id="CAF4281158.1"/>
    </source>
</evidence>
<dbReference type="AlphaFoldDB" id="A0A815K077"/>
<evidence type="ECO:0000313" key="2">
    <source>
        <dbReference type="EMBL" id="CAF1386123.1"/>
    </source>
</evidence>
<protein>
    <submittedName>
        <fullName evidence="2">Uncharacterized protein</fullName>
    </submittedName>
</protein>
<gene>
    <name evidence="2" type="ORF">GPM918_LOCUS32566</name>
    <name evidence="3" type="ORF">SRO942_LOCUS33238</name>
</gene>
<keyword evidence="4" id="KW-1185">Reference proteome</keyword>
<feature type="compositionally biased region" description="Polar residues" evidence="1">
    <location>
        <begin position="96"/>
        <end position="122"/>
    </location>
</feature>
<accession>A0A815K077</accession>
<dbReference type="Proteomes" id="UP000663829">
    <property type="component" value="Unassembled WGS sequence"/>
</dbReference>
<organism evidence="2 4">
    <name type="scientific">Didymodactylos carnosus</name>
    <dbReference type="NCBI Taxonomy" id="1234261"/>
    <lineage>
        <taxon>Eukaryota</taxon>
        <taxon>Metazoa</taxon>
        <taxon>Spiralia</taxon>
        <taxon>Gnathifera</taxon>
        <taxon>Rotifera</taxon>
        <taxon>Eurotatoria</taxon>
        <taxon>Bdelloidea</taxon>
        <taxon>Philodinida</taxon>
        <taxon>Philodinidae</taxon>
        <taxon>Didymodactylos</taxon>
    </lineage>
</organism>
<feature type="compositionally biased region" description="Polar residues" evidence="1">
    <location>
        <begin position="31"/>
        <end position="56"/>
    </location>
</feature>
<reference evidence="2" key="1">
    <citation type="submission" date="2021-02" db="EMBL/GenBank/DDBJ databases">
        <authorList>
            <person name="Nowell W R."/>
        </authorList>
    </citation>
    <scope>NUCLEOTIDE SEQUENCE</scope>
</reference>
<dbReference type="EMBL" id="CAJNOQ010016711">
    <property type="protein sequence ID" value="CAF1386123.1"/>
    <property type="molecule type" value="Genomic_DNA"/>
</dbReference>
<dbReference type="EMBL" id="CAJOBC010082114">
    <property type="protein sequence ID" value="CAF4281158.1"/>
    <property type="molecule type" value="Genomic_DNA"/>
</dbReference>
<sequence>MALFTSFVTNLANNSASLPVTTAQVIDNLVPSSSTTQPSKVLSSSASDHRTSQGSSFDLWDDDDESLSVHPPKRPCVRVHQTTTSAPNRVKPTPPYSTKQSARSIKESSTNSRISFGPAQSQDNDDDIILTRSHSNVSTTTATSTTPMSRKRTSNSEFYKYPVILLSIFQIKFFIKF</sequence>
<name>A0A815K077_9BILA</name>
<comment type="caution">
    <text evidence="2">The sequence shown here is derived from an EMBL/GenBank/DDBJ whole genome shotgun (WGS) entry which is preliminary data.</text>
</comment>
<evidence type="ECO:0000313" key="4">
    <source>
        <dbReference type="Proteomes" id="UP000663829"/>
    </source>
</evidence>
<evidence type="ECO:0000256" key="1">
    <source>
        <dbReference type="SAM" id="MobiDB-lite"/>
    </source>
</evidence>
<dbReference type="Proteomes" id="UP000681722">
    <property type="component" value="Unassembled WGS sequence"/>
</dbReference>
<feature type="region of interest" description="Disordered" evidence="1">
    <location>
        <begin position="31"/>
        <end position="153"/>
    </location>
</feature>
<feature type="compositionally biased region" description="Low complexity" evidence="1">
    <location>
        <begin position="133"/>
        <end position="148"/>
    </location>
</feature>